<sequence>MDIISYLSLALLAFLDNYPDLARVILLIYVWVALLLFIILCGSLLVRDSSMLFWLPTIFLTDGILVWFSPLAAVLSILFWPLLPVRSVLLDCFRLPLTAPTFCGIKREAFVRLYAACADRLQRWKRDWRDKEQRRDRLLGYRSTGSRTQVLVPAHPVCQAAAALRRLSHTSTR</sequence>
<dbReference type="Proteomes" id="UP001600888">
    <property type="component" value="Unassembled WGS sequence"/>
</dbReference>
<protein>
    <submittedName>
        <fullName evidence="2">Uncharacterized protein</fullName>
    </submittedName>
</protein>
<accession>A0ABR4F3S9</accession>
<feature type="transmembrane region" description="Helical" evidence="1">
    <location>
        <begin position="25"/>
        <end position="46"/>
    </location>
</feature>
<keyword evidence="3" id="KW-1185">Reference proteome</keyword>
<gene>
    <name evidence="2" type="ORF">FJTKL_02335</name>
</gene>
<dbReference type="EMBL" id="JBAWTH010000013">
    <property type="protein sequence ID" value="KAL2289332.1"/>
    <property type="molecule type" value="Genomic_DNA"/>
</dbReference>
<evidence type="ECO:0000256" key="1">
    <source>
        <dbReference type="SAM" id="Phobius"/>
    </source>
</evidence>
<keyword evidence="1" id="KW-0472">Membrane</keyword>
<organism evidence="2 3">
    <name type="scientific">Diaporthe vaccinii</name>
    <dbReference type="NCBI Taxonomy" id="105482"/>
    <lineage>
        <taxon>Eukaryota</taxon>
        <taxon>Fungi</taxon>
        <taxon>Dikarya</taxon>
        <taxon>Ascomycota</taxon>
        <taxon>Pezizomycotina</taxon>
        <taxon>Sordariomycetes</taxon>
        <taxon>Sordariomycetidae</taxon>
        <taxon>Diaporthales</taxon>
        <taxon>Diaporthaceae</taxon>
        <taxon>Diaporthe</taxon>
        <taxon>Diaporthe eres species complex</taxon>
    </lineage>
</organism>
<keyword evidence="1" id="KW-0812">Transmembrane</keyword>
<feature type="transmembrane region" description="Helical" evidence="1">
    <location>
        <begin position="58"/>
        <end position="83"/>
    </location>
</feature>
<reference evidence="2 3" key="1">
    <citation type="submission" date="2024-03" db="EMBL/GenBank/DDBJ databases">
        <title>A high-quality draft genome sequence of Diaporthe vaccinii, a causative agent of upright dieback and viscid rot disease in cranberry plants.</title>
        <authorList>
            <person name="Sarrasin M."/>
            <person name="Lang B.F."/>
            <person name="Burger G."/>
        </authorList>
    </citation>
    <scope>NUCLEOTIDE SEQUENCE [LARGE SCALE GENOMIC DNA]</scope>
    <source>
        <strain evidence="2 3">IS7</strain>
    </source>
</reference>
<comment type="caution">
    <text evidence="2">The sequence shown here is derived from an EMBL/GenBank/DDBJ whole genome shotgun (WGS) entry which is preliminary data.</text>
</comment>
<name>A0ABR4F3S9_9PEZI</name>
<evidence type="ECO:0000313" key="3">
    <source>
        <dbReference type="Proteomes" id="UP001600888"/>
    </source>
</evidence>
<evidence type="ECO:0000313" key="2">
    <source>
        <dbReference type="EMBL" id="KAL2289332.1"/>
    </source>
</evidence>
<keyword evidence="1" id="KW-1133">Transmembrane helix</keyword>
<proteinExistence type="predicted"/>